<evidence type="ECO:0000313" key="1">
    <source>
        <dbReference type="EMBL" id="MBM6923166.1"/>
    </source>
</evidence>
<reference evidence="1 2" key="1">
    <citation type="journal article" date="2021" name="Sci. Rep.">
        <title>The distribution of antibiotic resistance genes in chicken gut microbiota commensals.</title>
        <authorList>
            <person name="Juricova H."/>
            <person name="Matiasovicova J."/>
            <person name="Kubasova T."/>
            <person name="Cejkova D."/>
            <person name="Rychlik I."/>
        </authorList>
    </citation>
    <scope>NUCLEOTIDE SEQUENCE [LARGE SCALE GENOMIC DNA]</scope>
    <source>
        <strain evidence="1 2">An564</strain>
    </source>
</reference>
<name>A0ABS2GM33_9FIRM</name>
<dbReference type="Proteomes" id="UP000724149">
    <property type="component" value="Unassembled WGS sequence"/>
</dbReference>
<dbReference type="EMBL" id="JACSNR010000004">
    <property type="protein sequence ID" value="MBM6923166.1"/>
    <property type="molecule type" value="Genomic_DNA"/>
</dbReference>
<gene>
    <name evidence="1" type="ORF">H9X81_05610</name>
</gene>
<proteinExistence type="predicted"/>
<accession>A0ABS2GM33</accession>
<comment type="caution">
    <text evidence="1">The sequence shown here is derived from an EMBL/GenBank/DDBJ whole genome shotgun (WGS) entry which is preliminary data.</text>
</comment>
<keyword evidence="2" id="KW-1185">Reference proteome</keyword>
<organism evidence="1 2">
    <name type="scientific">Hydrogenoanaerobacterium saccharovorans</name>
    <dbReference type="NCBI Taxonomy" id="474960"/>
    <lineage>
        <taxon>Bacteria</taxon>
        <taxon>Bacillati</taxon>
        <taxon>Bacillota</taxon>
        <taxon>Clostridia</taxon>
        <taxon>Eubacteriales</taxon>
        <taxon>Oscillospiraceae</taxon>
        <taxon>Hydrogenoanaerobacterium</taxon>
    </lineage>
</organism>
<sequence>MMKRVFKISLIVTVVSLLITLVLLPFGVRSMLDTANKWAEYTTYEVEYEQPAEGITQVNVKFTGREWMSCGVEQQSSGENITLSTSGLQLYDITTTSETDGTVLNLTVDFQVKPEFEQLASLARVSNMIQTNLKVPLGVAVSFDESSCQISSYVSQDDQHWVMNGFHDYAQEPLTWNSTIREALYQYAVGAYTRAEFDSAFDRAAADILADVNDTVRNSERAAASETTQWGYAEPMEPDYDNGESAYTEVIIDKGEEYGSKTLPENTAALVEAYLDAVQEYLAVSVDCWCAMNSNTIPALKTVDTSLDTLRSQRTAAQQKVTEARRALADAVDGCVYHEYIYSALQLG</sequence>
<protein>
    <submittedName>
        <fullName evidence="1">Uncharacterized protein</fullName>
    </submittedName>
</protein>
<dbReference type="RefSeq" id="WP_204720443.1">
    <property type="nucleotide sequence ID" value="NZ_JACSNR010000004.1"/>
</dbReference>
<evidence type="ECO:0000313" key="2">
    <source>
        <dbReference type="Proteomes" id="UP000724149"/>
    </source>
</evidence>